<evidence type="ECO:0000256" key="3">
    <source>
        <dbReference type="ARBA" id="ARBA00023212"/>
    </source>
</evidence>
<evidence type="ECO:0000256" key="1">
    <source>
        <dbReference type="ARBA" id="ARBA00022490"/>
    </source>
</evidence>
<evidence type="ECO:0000313" key="7">
    <source>
        <dbReference type="EMBL" id="KAI5423594.1"/>
    </source>
</evidence>
<dbReference type="AlphaFoldDB" id="A0A9D5AYT2"/>
<accession>A0A9D5AYT2</accession>
<dbReference type="GO" id="GO:0043015">
    <property type="term" value="F:gamma-tubulin binding"/>
    <property type="evidence" value="ECO:0007669"/>
    <property type="project" value="InterPro"/>
</dbReference>
<sequence length="635" mass="70454">MMEWASSASLLENLKINNNPWLPPKTWESLPSESGLRARSSSSSKSSSSNQTLSTLSEQSLVRLATNALLGSKSSLLTIQNLSPLFSSHPPHTTFLHLWNRASTTRSLSNILQSIASTGSLVFLLRHFVDYFTNTLNHIQQDQDPSLPPYTLVNQAFAVAVGNVLEGYISGLDTLHASVISRRSSKHVDFSVSGCLKSVAHSEITLLDLFLHTKQLRLQIEALASICNLQKWAHCVSDTHFEDLITKATSDFSNFSRGGDLLTFLYAQLQVADSAQCDLLKFLFLQSCEPYCGFIRSWIFKAEIHDPYNEFIVENIDCFSPKSHGQAGAFVDFPSASIRLRDGVPVPGFLKDLLVPLVRAGQQLRVLLKLLELCIDVAAGKHSSDDFLPCWSGFSSNNLPYFSPLTFNKDIIQNMVLARKSYYKRMNEKIESLLSSLEVRYQQVPMPTPVPSFDNGGGTLDKLCQLMSEDEPIVCPTADKSSSKMGFDNLDSDVSSTEDEFSLLEDMYGSSETSSLNSTEEQLESDQLSGWPYPIAGQQSHLSALKFLKINTLSSSIQNSRHHEKSGSDSHGICDQMDAVDHLVKSSNEGMISSVFDTLNPENSRCSNRYERGKMQSRSCTNLAVLQLFYCRGPL</sequence>
<dbReference type="GO" id="GO:0051321">
    <property type="term" value="P:meiotic cell cycle"/>
    <property type="evidence" value="ECO:0007669"/>
    <property type="project" value="TreeGrafter"/>
</dbReference>
<dbReference type="InterPro" id="IPR007259">
    <property type="entry name" value="GCP"/>
</dbReference>
<dbReference type="PANTHER" id="PTHR19302">
    <property type="entry name" value="GAMMA TUBULIN COMPLEX PROTEIN"/>
    <property type="match status" value="1"/>
</dbReference>
<dbReference type="InterPro" id="IPR041470">
    <property type="entry name" value="GCP_N"/>
</dbReference>
<dbReference type="GO" id="GO:0031122">
    <property type="term" value="P:cytoplasmic microtubule organization"/>
    <property type="evidence" value="ECO:0007669"/>
    <property type="project" value="TreeGrafter"/>
</dbReference>
<dbReference type="GO" id="GO:0005874">
    <property type="term" value="C:microtubule"/>
    <property type="evidence" value="ECO:0007669"/>
    <property type="project" value="UniProtKB-KW"/>
</dbReference>
<dbReference type="GO" id="GO:0000922">
    <property type="term" value="C:spindle pole"/>
    <property type="evidence" value="ECO:0007669"/>
    <property type="project" value="InterPro"/>
</dbReference>
<comment type="subcellular location">
    <subcellularLocation>
        <location evidence="4">Cytoplasm</location>
        <location evidence="4">Cytoskeleton</location>
        <location evidence="4">Microtubule organizing center</location>
    </subcellularLocation>
</comment>
<dbReference type="GO" id="GO:0000278">
    <property type="term" value="P:mitotic cell cycle"/>
    <property type="evidence" value="ECO:0007669"/>
    <property type="project" value="TreeGrafter"/>
</dbReference>
<evidence type="ECO:0000256" key="5">
    <source>
        <dbReference type="SAM" id="MobiDB-lite"/>
    </source>
</evidence>
<reference evidence="7 8" key="1">
    <citation type="journal article" date="2022" name="Nat. Genet.">
        <title>Improved pea reference genome and pan-genome highlight genomic features and evolutionary characteristics.</title>
        <authorList>
            <person name="Yang T."/>
            <person name="Liu R."/>
            <person name="Luo Y."/>
            <person name="Hu S."/>
            <person name="Wang D."/>
            <person name="Wang C."/>
            <person name="Pandey M.K."/>
            <person name="Ge S."/>
            <person name="Xu Q."/>
            <person name="Li N."/>
            <person name="Li G."/>
            <person name="Huang Y."/>
            <person name="Saxena R.K."/>
            <person name="Ji Y."/>
            <person name="Li M."/>
            <person name="Yan X."/>
            <person name="He Y."/>
            <person name="Liu Y."/>
            <person name="Wang X."/>
            <person name="Xiang C."/>
            <person name="Varshney R.K."/>
            <person name="Ding H."/>
            <person name="Gao S."/>
            <person name="Zong X."/>
        </authorList>
    </citation>
    <scope>NUCLEOTIDE SEQUENCE [LARGE SCALE GENOMIC DNA]</scope>
    <source>
        <strain evidence="7 8">cv. Zhongwan 6</strain>
    </source>
</reference>
<keyword evidence="8" id="KW-1185">Reference proteome</keyword>
<keyword evidence="2 4" id="KW-0493">Microtubule</keyword>
<evidence type="ECO:0000256" key="2">
    <source>
        <dbReference type="ARBA" id="ARBA00022701"/>
    </source>
</evidence>
<proteinExistence type="inferred from homology"/>
<dbReference type="Gramene" id="Psat04G0650400-T3">
    <property type="protein sequence ID" value="KAI5423594.1"/>
    <property type="gene ID" value="KIW84_046504"/>
</dbReference>
<feature type="region of interest" description="Disordered" evidence="5">
    <location>
        <begin position="32"/>
        <end position="51"/>
    </location>
</feature>
<dbReference type="GO" id="GO:0000930">
    <property type="term" value="C:gamma-tubulin complex"/>
    <property type="evidence" value="ECO:0007669"/>
    <property type="project" value="TreeGrafter"/>
</dbReference>
<evidence type="ECO:0000256" key="4">
    <source>
        <dbReference type="RuleBase" id="RU363050"/>
    </source>
</evidence>
<evidence type="ECO:0000313" key="8">
    <source>
        <dbReference type="Proteomes" id="UP001058974"/>
    </source>
</evidence>
<dbReference type="GO" id="GO:0007020">
    <property type="term" value="P:microtubule nucleation"/>
    <property type="evidence" value="ECO:0007669"/>
    <property type="project" value="InterPro"/>
</dbReference>
<evidence type="ECO:0000259" key="6">
    <source>
        <dbReference type="Pfam" id="PF17681"/>
    </source>
</evidence>
<comment type="function">
    <text evidence="4">Component of the gamma-tubulin ring complex (gTuRC) which mediates microtubule nucleation.</text>
</comment>
<dbReference type="Proteomes" id="UP001058974">
    <property type="component" value="Chromosome 4"/>
</dbReference>
<keyword evidence="1 4" id="KW-0963">Cytoplasm</keyword>
<dbReference type="GO" id="GO:0051011">
    <property type="term" value="F:microtubule minus-end binding"/>
    <property type="evidence" value="ECO:0007669"/>
    <property type="project" value="TreeGrafter"/>
</dbReference>
<organism evidence="7 8">
    <name type="scientific">Pisum sativum</name>
    <name type="common">Garden pea</name>
    <name type="synonym">Lathyrus oleraceus</name>
    <dbReference type="NCBI Taxonomy" id="3888"/>
    <lineage>
        <taxon>Eukaryota</taxon>
        <taxon>Viridiplantae</taxon>
        <taxon>Streptophyta</taxon>
        <taxon>Embryophyta</taxon>
        <taxon>Tracheophyta</taxon>
        <taxon>Spermatophyta</taxon>
        <taxon>Magnoliopsida</taxon>
        <taxon>eudicotyledons</taxon>
        <taxon>Gunneridae</taxon>
        <taxon>Pentapetalae</taxon>
        <taxon>rosids</taxon>
        <taxon>fabids</taxon>
        <taxon>Fabales</taxon>
        <taxon>Fabaceae</taxon>
        <taxon>Papilionoideae</taxon>
        <taxon>50 kb inversion clade</taxon>
        <taxon>NPAAA clade</taxon>
        <taxon>Hologalegina</taxon>
        <taxon>IRL clade</taxon>
        <taxon>Fabeae</taxon>
        <taxon>Lathyrus</taxon>
    </lineage>
</organism>
<feature type="domain" description="Gamma tubulin complex component protein N-terminal" evidence="6">
    <location>
        <begin position="68"/>
        <end position="376"/>
    </location>
</feature>
<name>A0A9D5AYT2_PEA</name>
<dbReference type="Pfam" id="PF17681">
    <property type="entry name" value="GCP_N_terminal"/>
    <property type="match status" value="1"/>
</dbReference>
<protein>
    <recommendedName>
        <fullName evidence="4">Gamma-tubulin complex component</fullName>
    </recommendedName>
</protein>
<comment type="similarity">
    <text evidence="4">Belongs to the TUBGCP family.</text>
</comment>
<keyword evidence="3 4" id="KW-0206">Cytoskeleton</keyword>
<dbReference type="GO" id="GO:0051225">
    <property type="term" value="P:spindle assembly"/>
    <property type="evidence" value="ECO:0007669"/>
    <property type="project" value="TreeGrafter"/>
</dbReference>
<dbReference type="PANTHER" id="PTHR19302:SF70">
    <property type="entry name" value="GAMMA-TUBULIN COMPLEX COMPONENT 6"/>
    <property type="match status" value="1"/>
</dbReference>
<gene>
    <name evidence="7" type="ORF">KIW84_046504</name>
</gene>
<comment type="caution">
    <text evidence="7">The sequence shown here is derived from an EMBL/GenBank/DDBJ whole genome shotgun (WGS) entry which is preliminary data.</text>
</comment>
<dbReference type="EMBL" id="JAMSHJ010000004">
    <property type="protein sequence ID" value="KAI5423594.1"/>
    <property type="molecule type" value="Genomic_DNA"/>
</dbReference>